<proteinExistence type="predicted"/>
<comment type="caution">
    <text evidence="1">The sequence shown here is derived from an EMBL/GenBank/DDBJ whole genome shotgun (WGS) entry which is preliminary data.</text>
</comment>
<dbReference type="EMBL" id="JAAIYO010000002">
    <property type="protein sequence ID" value="MBE4748670.1"/>
    <property type="molecule type" value="Genomic_DNA"/>
</dbReference>
<keyword evidence="2" id="KW-1185">Reference proteome</keyword>
<organism evidence="1 2">
    <name type="scientific">Corallococcus soli</name>
    <dbReference type="NCBI Taxonomy" id="2710757"/>
    <lineage>
        <taxon>Bacteria</taxon>
        <taxon>Pseudomonadati</taxon>
        <taxon>Myxococcota</taxon>
        <taxon>Myxococcia</taxon>
        <taxon>Myxococcales</taxon>
        <taxon>Cystobacterineae</taxon>
        <taxon>Myxococcaceae</taxon>
        <taxon>Corallococcus</taxon>
    </lineage>
</organism>
<dbReference type="Proteomes" id="UP001516472">
    <property type="component" value="Unassembled WGS sequence"/>
</dbReference>
<sequence length="101" mass="11530">MDIEPTMDSRAPSQLDMFADIGVMDVEWLKQREREEKNVLEERGAFLISMDGESGHIEKSTFWKSTRAKLNTSPVGILISSVNSIFSMKLPMMWLERTSCS</sequence>
<dbReference type="RefSeq" id="WP_193348043.1">
    <property type="nucleotide sequence ID" value="NZ_CBCSIP010000066.1"/>
</dbReference>
<protein>
    <submittedName>
        <fullName evidence="1">Uncharacterized protein</fullName>
    </submittedName>
</protein>
<accession>A0ABR9PL97</accession>
<reference evidence="1 2" key="1">
    <citation type="submission" date="2020-02" db="EMBL/GenBank/DDBJ databases">
        <authorList>
            <person name="Babadi Z.K."/>
            <person name="Risdian C."/>
            <person name="Ebrahimipour G.H."/>
            <person name="Wink J."/>
        </authorList>
    </citation>
    <scope>NUCLEOTIDE SEQUENCE [LARGE SCALE GENOMIC DNA]</scope>
    <source>
        <strain evidence="1 2">ZKHCc1 1396</strain>
    </source>
</reference>
<name>A0ABR9PL97_9BACT</name>
<evidence type="ECO:0000313" key="1">
    <source>
        <dbReference type="EMBL" id="MBE4748670.1"/>
    </source>
</evidence>
<evidence type="ECO:0000313" key="2">
    <source>
        <dbReference type="Proteomes" id="UP001516472"/>
    </source>
</evidence>
<gene>
    <name evidence="1" type="ORF">G4177_10895</name>
</gene>